<gene>
    <name evidence="2" type="ORF">RFN29_27660</name>
</gene>
<comment type="caution">
    <text evidence="2">The sequence shown here is derived from an EMBL/GenBank/DDBJ whole genome shotgun (WGS) entry which is preliminary data.</text>
</comment>
<dbReference type="PANTHER" id="PTHR43751">
    <property type="entry name" value="SULFATASE"/>
    <property type="match status" value="1"/>
</dbReference>
<dbReference type="RefSeq" id="WP_320229119.1">
    <property type="nucleotide sequence ID" value="NZ_JAVIJC010000037.1"/>
</dbReference>
<dbReference type="Proteomes" id="UP001271249">
    <property type="component" value="Unassembled WGS sequence"/>
</dbReference>
<accession>A0ABU4Z7T4</accession>
<evidence type="ECO:0000313" key="3">
    <source>
        <dbReference type="Proteomes" id="UP001271249"/>
    </source>
</evidence>
<dbReference type="EMBL" id="JAVIJC010000037">
    <property type="protein sequence ID" value="MDX8495340.1"/>
    <property type="molecule type" value="Genomic_DNA"/>
</dbReference>
<feature type="domain" description="Sulfatase N-terminal" evidence="1">
    <location>
        <begin position="64"/>
        <end position="405"/>
    </location>
</feature>
<dbReference type="InterPro" id="IPR000917">
    <property type="entry name" value="Sulfatase_N"/>
</dbReference>
<dbReference type="Pfam" id="PF00884">
    <property type="entry name" value="Sulfatase"/>
    <property type="match status" value="1"/>
</dbReference>
<dbReference type="Gene3D" id="3.40.720.10">
    <property type="entry name" value="Alkaline Phosphatase, subunit A"/>
    <property type="match status" value="1"/>
</dbReference>
<dbReference type="InterPro" id="IPR052701">
    <property type="entry name" value="GAG_Ulvan_Degrading_Sulfatases"/>
</dbReference>
<dbReference type="InterPro" id="IPR006311">
    <property type="entry name" value="TAT_signal"/>
</dbReference>
<dbReference type="InterPro" id="IPR017850">
    <property type="entry name" value="Alkaline_phosphatase_core_sf"/>
</dbReference>
<dbReference type="PANTHER" id="PTHR43751:SF2">
    <property type="entry name" value="SULFATASE N-TERMINAL DOMAIN-CONTAINING PROTEIN"/>
    <property type="match status" value="1"/>
</dbReference>
<evidence type="ECO:0000313" key="2">
    <source>
        <dbReference type="EMBL" id="MDX8495340.1"/>
    </source>
</evidence>
<protein>
    <submittedName>
        <fullName evidence="2">Arylsulfatase</fullName>
    </submittedName>
</protein>
<organism evidence="2 3">
    <name type="scientific">Mesorhizobium captivum</name>
    <dbReference type="NCBI Taxonomy" id="3072319"/>
    <lineage>
        <taxon>Bacteria</taxon>
        <taxon>Pseudomonadati</taxon>
        <taxon>Pseudomonadota</taxon>
        <taxon>Alphaproteobacteria</taxon>
        <taxon>Hyphomicrobiales</taxon>
        <taxon>Phyllobacteriaceae</taxon>
        <taxon>Mesorhizobium</taxon>
    </lineage>
</organism>
<sequence>MSKQPIITRRSRTDQDEIKPRNEEITLNRRNVLLGGTALVAATAAIASAPSLRSARAQPTGGKPNILVIFGDDIGYWNISAYNRGMMGYRTPNIDRIAKEGAIFTDLYAQQSCTAGRAAFITGQSCFRTGLLKVGLPAAKEGLSDKDPTLAELLKPQGYATGQFGKNHVGDRNEFLPTVHGFDEFFGNLYHLNAEEEPENVDYPKDPQFHAEYGPRGVLKCFATETDDPTEDPRFGKVGKQKIEDTGPLTKKRMETVDEEFLGAALDFIDRQHTANKPFFCWFNSTRMHVFTHLKPESEGRTGLGIEADGMVEHDGMVGQLLQKLDDLGIADNTIVLWTTDNGAEVFTWPDGGTTPFHGEKNTSWEGGYRVPGMMRWPGAIKPGTEINDVMSHEDWVPTLVAAAGEPDVKQKLLTGYEAAGKTFKVHLDGYDQHDLLAGSGPSKRKEFFFWTDDGNLAAIRYDRWKVLFLEQRAEGFDVWQEPFVPLRLPKIFNLRSDPFERAAHEGSEYDFWRLDRTYLLVPAQAFVAGHLQSYVDYPPRQKPGSFSLDQVLAKLQEAGGAGKN</sequence>
<dbReference type="PROSITE" id="PS51318">
    <property type="entry name" value="TAT"/>
    <property type="match status" value="1"/>
</dbReference>
<dbReference type="CDD" id="cd16142">
    <property type="entry name" value="ARS_like"/>
    <property type="match status" value="1"/>
</dbReference>
<dbReference type="SUPFAM" id="SSF53649">
    <property type="entry name" value="Alkaline phosphatase-like"/>
    <property type="match status" value="1"/>
</dbReference>
<keyword evidence="3" id="KW-1185">Reference proteome</keyword>
<reference evidence="2 3" key="1">
    <citation type="submission" date="2023-08" db="EMBL/GenBank/DDBJ databases">
        <title>Implementing the SeqCode for naming new Mesorhizobium species isolated from Vachellia karroo root nodules.</title>
        <authorList>
            <person name="Van Lill M."/>
        </authorList>
    </citation>
    <scope>NUCLEOTIDE SEQUENCE [LARGE SCALE GENOMIC DNA]</scope>
    <source>
        <strain evidence="2 3">VK22B</strain>
    </source>
</reference>
<proteinExistence type="predicted"/>
<evidence type="ECO:0000259" key="1">
    <source>
        <dbReference type="Pfam" id="PF00884"/>
    </source>
</evidence>
<dbReference type="Gene3D" id="3.30.1120.10">
    <property type="match status" value="1"/>
</dbReference>
<name>A0ABU4Z7T4_9HYPH</name>